<dbReference type="SUPFAM" id="SSF53474">
    <property type="entry name" value="alpha/beta-Hydrolases"/>
    <property type="match status" value="1"/>
</dbReference>
<evidence type="ECO:0000313" key="4">
    <source>
        <dbReference type="EMBL" id="TLS37301.1"/>
    </source>
</evidence>
<dbReference type="InterPro" id="IPR000073">
    <property type="entry name" value="AB_hydrolase_1"/>
</dbReference>
<dbReference type="GO" id="GO:0006508">
    <property type="term" value="P:proteolysis"/>
    <property type="evidence" value="ECO:0007669"/>
    <property type="project" value="InterPro"/>
</dbReference>
<dbReference type="PANTHER" id="PTHR43798">
    <property type="entry name" value="MONOACYLGLYCEROL LIPASE"/>
    <property type="match status" value="1"/>
</dbReference>
<dbReference type="PRINTS" id="PR00111">
    <property type="entry name" value="ABHYDROLASE"/>
</dbReference>
<gene>
    <name evidence="4" type="ORF">FCL54_11160</name>
</gene>
<dbReference type="Gene3D" id="3.40.50.1820">
    <property type="entry name" value="alpha/beta hydrolase"/>
    <property type="match status" value="1"/>
</dbReference>
<dbReference type="Pfam" id="PF00561">
    <property type="entry name" value="Abhydrolase_1"/>
    <property type="match status" value="1"/>
</dbReference>
<reference evidence="4 5" key="1">
    <citation type="submission" date="2019-04" db="EMBL/GenBank/DDBJ databases">
        <title>Bacillus caeni sp. nov., a bacterium isolated from mangrove sediment.</title>
        <authorList>
            <person name="Huang H."/>
            <person name="Mo K."/>
            <person name="Hu Y."/>
        </authorList>
    </citation>
    <scope>NUCLEOTIDE SEQUENCE [LARGE SCALE GENOMIC DNA]</scope>
    <source>
        <strain evidence="4 5">HB172195</strain>
    </source>
</reference>
<feature type="domain" description="AB hydrolase-1" evidence="3">
    <location>
        <begin position="24"/>
        <end position="286"/>
    </location>
</feature>
<sequence>MDGKLVNVRGKNLYVEVYGSEKNPPVLYLHGGPGESCFDFTYHQKNRLKDDLFVIAIDQRGVCRSEAIEEGEAFGLMDLVEDCEALRKYFNLEMWSLIGHSFGGYLSLLYAATYPDSIDRVIFECPTFDFELTSRFLLKKTAKVAKKYGQEELAERCLALTANPDKTIQQLTEEYMDLSDELGENRMEIYRYNNDNPTDYYSAYTDEEWEEFYDRSEIHYNILREEGKLFESLLPLLSKVKNPMMLMTSDHDAATCEKHIEAFEKDAENGTIYHFENCGHTPHYEDADHFKRIVVEYLKVKTVVK</sequence>
<comment type="caution">
    <text evidence="4">The sequence shown here is derived from an EMBL/GenBank/DDBJ whole genome shotgun (WGS) entry which is preliminary data.</text>
</comment>
<evidence type="ECO:0000256" key="1">
    <source>
        <dbReference type="ARBA" id="ARBA00010088"/>
    </source>
</evidence>
<organism evidence="4 5">
    <name type="scientific">Exobacillus caeni</name>
    <dbReference type="NCBI Taxonomy" id="2574798"/>
    <lineage>
        <taxon>Bacteria</taxon>
        <taxon>Bacillati</taxon>
        <taxon>Bacillota</taxon>
        <taxon>Bacilli</taxon>
        <taxon>Bacillales</taxon>
        <taxon>Guptibacillaceae</taxon>
        <taxon>Exobacillus</taxon>
    </lineage>
</organism>
<accession>A0A5R9F2I7</accession>
<dbReference type="AlphaFoldDB" id="A0A5R9F2I7"/>
<dbReference type="EMBL" id="SWLG01000007">
    <property type="protein sequence ID" value="TLS37301.1"/>
    <property type="molecule type" value="Genomic_DNA"/>
</dbReference>
<dbReference type="OrthoDB" id="53505at2"/>
<comment type="similarity">
    <text evidence="1">Belongs to the peptidase S33 family.</text>
</comment>
<keyword evidence="5" id="KW-1185">Reference proteome</keyword>
<evidence type="ECO:0000259" key="3">
    <source>
        <dbReference type="Pfam" id="PF00561"/>
    </source>
</evidence>
<keyword evidence="2 4" id="KW-0378">Hydrolase</keyword>
<dbReference type="PRINTS" id="PR00793">
    <property type="entry name" value="PROAMNOPTASE"/>
</dbReference>
<dbReference type="InterPro" id="IPR029058">
    <property type="entry name" value="AB_hydrolase_fold"/>
</dbReference>
<protein>
    <submittedName>
        <fullName evidence="4">Alpha/beta hydrolase</fullName>
    </submittedName>
</protein>
<dbReference type="InterPro" id="IPR002410">
    <property type="entry name" value="Peptidase_S33"/>
</dbReference>
<dbReference type="InterPro" id="IPR050266">
    <property type="entry name" value="AB_hydrolase_sf"/>
</dbReference>
<name>A0A5R9F2I7_9BACL</name>
<dbReference type="GO" id="GO:0016020">
    <property type="term" value="C:membrane"/>
    <property type="evidence" value="ECO:0007669"/>
    <property type="project" value="TreeGrafter"/>
</dbReference>
<proteinExistence type="inferred from homology"/>
<evidence type="ECO:0000256" key="2">
    <source>
        <dbReference type="ARBA" id="ARBA00022801"/>
    </source>
</evidence>
<dbReference type="PANTHER" id="PTHR43798:SF33">
    <property type="entry name" value="HYDROLASE, PUTATIVE (AFU_ORTHOLOGUE AFUA_2G14860)-RELATED"/>
    <property type="match status" value="1"/>
</dbReference>
<dbReference type="GO" id="GO:0004177">
    <property type="term" value="F:aminopeptidase activity"/>
    <property type="evidence" value="ECO:0007669"/>
    <property type="project" value="UniProtKB-EC"/>
</dbReference>
<evidence type="ECO:0000313" key="5">
    <source>
        <dbReference type="Proteomes" id="UP000308230"/>
    </source>
</evidence>
<dbReference type="Proteomes" id="UP000308230">
    <property type="component" value="Unassembled WGS sequence"/>
</dbReference>